<evidence type="ECO:0000313" key="2">
    <source>
        <dbReference type="EMBL" id="ANY83967.1"/>
    </source>
</evidence>
<proteinExistence type="predicted"/>
<dbReference type="EMBL" id="CP016619">
    <property type="protein sequence ID" value="ANY83967.1"/>
    <property type="molecule type" value="Genomic_DNA"/>
</dbReference>
<feature type="chain" id="PRO_5008536236" evidence="1">
    <location>
        <begin position="31"/>
        <end position="113"/>
    </location>
</feature>
<dbReference type="AlphaFoldDB" id="A0A1B2EVH7"/>
<geneLocation type="plasmid" evidence="2">
    <name>unnamed2</name>
</geneLocation>
<name>A0A1B2EVH7_9HYPH</name>
<accession>A0A1B2EVH7</accession>
<protein>
    <submittedName>
        <fullName evidence="2">Uncharacterized protein</fullName>
    </submittedName>
</protein>
<feature type="signal peptide" evidence="1">
    <location>
        <begin position="1"/>
        <end position="30"/>
    </location>
</feature>
<sequence>MALWLALSRLLTILAVVSLVVVGGSSAASAGASSNAPAVTAADDMSCCDQPPPDCSDMKACPIAVLCIAKCPQSMPTADWVVVRAALAAELVPYFAQFGDSLPAPPPDHPPKA</sequence>
<evidence type="ECO:0000256" key="1">
    <source>
        <dbReference type="SAM" id="SignalP"/>
    </source>
</evidence>
<keyword evidence="2" id="KW-0614">Plasmid</keyword>
<keyword evidence="1" id="KW-0732">Signal</keyword>
<dbReference type="KEGG" id="moc:BB934_37475"/>
<gene>
    <name evidence="2" type="ORF">BB934_37475</name>
</gene>
<organism evidence="2">
    <name type="scientific">Microvirga ossetica</name>
    <dbReference type="NCBI Taxonomy" id="1882682"/>
    <lineage>
        <taxon>Bacteria</taxon>
        <taxon>Pseudomonadati</taxon>
        <taxon>Pseudomonadota</taxon>
        <taxon>Alphaproteobacteria</taxon>
        <taxon>Hyphomicrobiales</taxon>
        <taxon>Methylobacteriaceae</taxon>
        <taxon>Microvirga</taxon>
    </lineage>
</organism>
<reference evidence="2" key="1">
    <citation type="submission" date="2016-07" db="EMBL/GenBank/DDBJ databases">
        <title>Microvirga ossetica sp. nov. a new species of rhizobia isolated from root nodules of the legume species Vicia alpestris Steven originated from North Ossetia region in the Caucasus.</title>
        <authorList>
            <person name="Safronova V.I."/>
            <person name="Kuznetsova I.G."/>
            <person name="Sazanova A.L."/>
            <person name="Belimov A."/>
            <person name="Andronov E."/>
            <person name="Osledkin Y.S."/>
            <person name="Onishchuk O.P."/>
            <person name="Kurchak O.N."/>
            <person name="Shaposhnikov A.I."/>
            <person name="Willems A."/>
            <person name="Tikhonovich I.A."/>
        </authorList>
    </citation>
    <scope>NUCLEOTIDE SEQUENCE [LARGE SCALE GENOMIC DNA]</scope>
    <source>
        <strain evidence="2">V5/3M</strain>
        <plasmid evidence="2">unnamed2</plasmid>
    </source>
</reference>